<gene>
    <name evidence="1" type="ORF">APZ42_026691</name>
</gene>
<keyword evidence="2" id="KW-1185">Reference proteome</keyword>
<reference evidence="1 2" key="1">
    <citation type="submission" date="2016-03" db="EMBL/GenBank/DDBJ databases">
        <title>EvidentialGene: Evidence-directed Construction of Genes on Genomes.</title>
        <authorList>
            <person name="Gilbert D.G."/>
            <person name="Choi J.-H."/>
            <person name="Mockaitis K."/>
            <person name="Colbourne J."/>
            <person name="Pfrender M."/>
        </authorList>
    </citation>
    <scope>NUCLEOTIDE SEQUENCE [LARGE SCALE GENOMIC DNA]</scope>
    <source>
        <strain evidence="1 2">Xinb3</strain>
        <tissue evidence="1">Complete organism</tissue>
    </source>
</reference>
<evidence type="ECO:0000313" key="1">
    <source>
        <dbReference type="EMBL" id="KZS09215.1"/>
    </source>
</evidence>
<name>A0A0P6B9I5_9CRUS</name>
<dbReference type="EMBL" id="LRGB01002101">
    <property type="protein sequence ID" value="KZS09215.1"/>
    <property type="molecule type" value="Genomic_DNA"/>
</dbReference>
<dbReference type="AlphaFoldDB" id="A0A0P6B9I5"/>
<protein>
    <submittedName>
        <fullName evidence="1">Uncharacterized protein</fullName>
    </submittedName>
</protein>
<proteinExistence type="predicted"/>
<accession>A0A0P6B9I5</accession>
<sequence length="63" mass="7378">MTLDILIENLFVIRILFVFANKTNQVFPYSTEDCDFPICRTNNLLVFYPCFNTLNLVINNSKL</sequence>
<evidence type="ECO:0000313" key="2">
    <source>
        <dbReference type="Proteomes" id="UP000076858"/>
    </source>
</evidence>
<dbReference type="Proteomes" id="UP000076858">
    <property type="component" value="Unassembled WGS sequence"/>
</dbReference>
<comment type="caution">
    <text evidence="1">The sequence shown here is derived from an EMBL/GenBank/DDBJ whole genome shotgun (WGS) entry which is preliminary data.</text>
</comment>
<organism evidence="1 2">
    <name type="scientific">Daphnia magna</name>
    <dbReference type="NCBI Taxonomy" id="35525"/>
    <lineage>
        <taxon>Eukaryota</taxon>
        <taxon>Metazoa</taxon>
        <taxon>Ecdysozoa</taxon>
        <taxon>Arthropoda</taxon>
        <taxon>Crustacea</taxon>
        <taxon>Branchiopoda</taxon>
        <taxon>Diplostraca</taxon>
        <taxon>Cladocera</taxon>
        <taxon>Anomopoda</taxon>
        <taxon>Daphniidae</taxon>
        <taxon>Daphnia</taxon>
    </lineage>
</organism>